<feature type="transmembrane region" description="Helical" evidence="12">
    <location>
        <begin position="12"/>
        <end position="31"/>
    </location>
</feature>
<gene>
    <name evidence="14" type="ORF">DM01DRAFT_1408872</name>
</gene>
<dbReference type="FunFam" id="1.20.1530.20:FF:000015">
    <property type="entry name" value="Na(+)/H(+) antiporter 2"/>
    <property type="match status" value="1"/>
</dbReference>
<accession>A0A1X2GCS7</accession>
<keyword evidence="9 12" id="KW-0472">Membrane</keyword>
<evidence type="ECO:0000256" key="8">
    <source>
        <dbReference type="ARBA" id="ARBA00023065"/>
    </source>
</evidence>
<keyword evidence="10" id="KW-0739">Sodium transport</keyword>
<feature type="domain" description="Cation/H+ exchanger transmembrane" evidence="13">
    <location>
        <begin position="24"/>
        <end position="418"/>
    </location>
</feature>
<comment type="caution">
    <text evidence="14">The sequence shown here is derived from an EMBL/GenBank/DDBJ whole genome shotgun (WGS) entry which is preliminary data.</text>
</comment>
<dbReference type="GO" id="GO:0015385">
    <property type="term" value="F:sodium:proton antiporter activity"/>
    <property type="evidence" value="ECO:0007669"/>
    <property type="project" value="InterPro"/>
</dbReference>
<dbReference type="InterPro" id="IPR004712">
    <property type="entry name" value="Na+/H+_antiporter_fungi"/>
</dbReference>
<keyword evidence="7" id="KW-0915">Sodium</keyword>
<feature type="compositionally biased region" description="Polar residues" evidence="11">
    <location>
        <begin position="518"/>
        <end position="528"/>
    </location>
</feature>
<comment type="subcellular location">
    <subcellularLocation>
        <location evidence="1">Membrane</location>
        <topology evidence="1">Multi-pass membrane protein</topology>
    </subcellularLocation>
</comment>
<name>A0A1X2GCS7_9FUNG</name>
<dbReference type="GO" id="GO:0036376">
    <property type="term" value="P:sodium ion export across plasma membrane"/>
    <property type="evidence" value="ECO:0007669"/>
    <property type="project" value="InterPro"/>
</dbReference>
<keyword evidence="4" id="KW-0050">Antiport</keyword>
<evidence type="ECO:0000313" key="14">
    <source>
        <dbReference type="EMBL" id="ORX50878.1"/>
    </source>
</evidence>
<protein>
    <recommendedName>
        <fullName evidence="13">Cation/H+ exchanger transmembrane domain-containing protein</fullName>
    </recommendedName>
</protein>
<proteinExistence type="inferred from homology"/>
<keyword evidence="5 12" id="KW-0812">Transmembrane</keyword>
<feature type="transmembrane region" description="Helical" evidence="12">
    <location>
        <begin position="243"/>
        <end position="260"/>
    </location>
</feature>
<dbReference type="EMBL" id="MCGT01000022">
    <property type="protein sequence ID" value="ORX50878.1"/>
    <property type="molecule type" value="Genomic_DNA"/>
</dbReference>
<feature type="region of interest" description="Disordered" evidence="11">
    <location>
        <begin position="506"/>
        <end position="558"/>
    </location>
</feature>
<keyword evidence="6 12" id="KW-1133">Transmembrane helix</keyword>
<feature type="transmembrane region" description="Helical" evidence="12">
    <location>
        <begin position="102"/>
        <end position="125"/>
    </location>
</feature>
<dbReference type="AlphaFoldDB" id="A0A1X2GCS7"/>
<feature type="transmembrane region" description="Helical" evidence="12">
    <location>
        <begin position="360"/>
        <end position="380"/>
    </location>
</feature>
<evidence type="ECO:0000256" key="7">
    <source>
        <dbReference type="ARBA" id="ARBA00023053"/>
    </source>
</evidence>
<dbReference type="InterPro" id="IPR006153">
    <property type="entry name" value="Cation/H_exchanger_TM"/>
</dbReference>
<evidence type="ECO:0000256" key="6">
    <source>
        <dbReference type="ARBA" id="ARBA00022989"/>
    </source>
</evidence>
<feature type="transmembrane region" description="Helical" evidence="12">
    <location>
        <begin position="400"/>
        <end position="421"/>
    </location>
</feature>
<keyword evidence="8" id="KW-0406">Ion transport</keyword>
<sequence length="558" mass="61896">MVNLTHVETISVIYSILGGFILLYGLCSLVIKERLYISEAMVAITIGVIFGPVCANFINVTGWGGDVAYITRELARLAIGIQVMAAGVSLPKAYLRREFRSMLIMLIPVMIVMWVMTGLCVWAMVPQINYLEALMIASCFTPTDPVLANSIVSGKFAEKRVPINVRHLILAESGANDGLGFPFLYLAIYLIKMPVGPAIGEWAYHVLVYEILLSIVIGFVVGYVARKLLKLAETKKWIDKESFLVYAIALALFLMGTVSLMGSDDLLACFIAGNSFTWDDWFRKSTIDAHMSEVVDLLLNLSVFVYIGATIPWSLFQDDYLQLTVWRLVVLAILVLLFRRLPIVIALYKFVPAIHTWREALFTGWFGPIGVGAIFYYTEAIDNFTADGPEARARSLVEPIVYFMVLSSVIVHGITIPLFHIGSFASRTLTRTSMSSVNTAHSKLSRLPQFVRRSMSQPTSINGTVSGEPADYFNKHLEDMDGVVASTADQPPRHKAITIVIPDIHHANSHHPEPDIGASSSPSGQIDEQVTVDDDQNDRTSFDSTEYLPNNDADDDRR</sequence>
<dbReference type="PANTHER" id="PTHR31382:SF1">
    <property type="entry name" value="SODIUM ION_PROTON EXCHANGER (EUROFUNG)"/>
    <property type="match status" value="1"/>
</dbReference>
<keyword evidence="15" id="KW-1185">Reference proteome</keyword>
<dbReference type="GO" id="GO:0005886">
    <property type="term" value="C:plasma membrane"/>
    <property type="evidence" value="ECO:0007669"/>
    <property type="project" value="InterPro"/>
</dbReference>
<dbReference type="GO" id="GO:0042391">
    <property type="term" value="P:regulation of membrane potential"/>
    <property type="evidence" value="ECO:0007669"/>
    <property type="project" value="InterPro"/>
</dbReference>
<feature type="transmembrane region" description="Helical" evidence="12">
    <location>
        <begin position="328"/>
        <end position="348"/>
    </location>
</feature>
<organism evidence="14 15">
    <name type="scientific">Hesseltinella vesiculosa</name>
    <dbReference type="NCBI Taxonomy" id="101127"/>
    <lineage>
        <taxon>Eukaryota</taxon>
        <taxon>Fungi</taxon>
        <taxon>Fungi incertae sedis</taxon>
        <taxon>Mucoromycota</taxon>
        <taxon>Mucoromycotina</taxon>
        <taxon>Mucoromycetes</taxon>
        <taxon>Mucorales</taxon>
        <taxon>Cunninghamellaceae</taxon>
        <taxon>Hesseltinella</taxon>
    </lineage>
</organism>
<dbReference type="GO" id="GO:0120029">
    <property type="term" value="P:proton export across plasma membrane"/>
    <property type="evidence" value="ECO:0007669"/>
    <property type="project" value="InterPro"/>
</dbReference>
<dbReference type="PANTHER" id="PTHR31382">
    <property type="entry name" value="NA(+)/H(+) ANTIPORTER"/>
    <property type="match status" value="1"/>
</dbReference>
<evidence type="ECO:0000256" key="9">
    <source>
        <dbReference type="ARBA" id="ARBA00023136"/>
    </source>
</evidence>
<evidence type="ECO:0000256" key="4">
    <source>
        <dbReference type="ARBA" id="ARBA00022449"/>
    </source>
</evidence>
<feature type="transmembrane region" description="Helical" evidence="12">
    <location>
        <begin position="40"/>
        <end position="62"/>
    </location>
</feature>
<reference evidence="14 15" key="1">
    <citation type="submission" date="2016-07" db="EMBL/GenBank/DDBJ databases">
        <title>Pervasive Adenine N6-methylation of Active Genes in Fungi.</title>
        <authorList>
            <consortium name="DOE Joint Genome Institute"/>
            <person name="Mondo S.J."/>
            <person name="Dannebaum R.O."/>
            <person name="Kuo R.C."/>
            <person name="Labutti K."/>
            <person name="Haridas S."/>
            <person name="Kuo A."/>
            <person name="Salamov A."/>
            <person name="Ahrendt S.R."/>
            <person name="Lipzen A."/>
            <person name="Sullivan W."/>
            <person name="Andreopoulos W.B."/>
            <person name="Clum A."/>
            <person name="Lindquist E."/>
            <person name="Daum C."/>
            <person name="Ramamoorthy G.K."/>
            <person name="Gryganskyi A."/>
            <person name="Culley D."/>
            <person name="Magnuson J.K."/>
            <person name="James T.Y."/>
            <person name="O'Malley M.A."/>
            <person name="Stajich J.E."/>
            <person name="Spatafora J.W."/>
            <person name="Visel A."/>
            <person name="Grigoriev I.V."/>
        </authorList>
    </citation>
    <scope>NUCLEOTIDE SEQUENCE [LARGE SCALE GENOMIC DNA]</scope>
    <source>
        <strain evidence="14 15">NRRL 3301</strain>
    </source>
</reference>
<evidence type="ECO:0000259" key="13">
    <source>
        <dbReference type="Pfam" id="PF00999"/>
    </source>
</evidence>
<evidence type="ECO:0000256" key="10">
    <source>
        <dbReference type="ARBA" id="ARBA00023201"/>
    </source>
</evidence>
<comment type="similarity">
    <text evidence="2">Belongs to the fungal Na(+)/H(+) exchanger family.</text>
</comment>
<evidence type="ECO:0000256" key="1">
    <source>
        <dbReference type="ARBA" id="ARBA00004141"/>
    </source>
</evidence>
<evidence type="ECO:0000256" key="5">
    <source>
        <dbReference type="ARBA" id="ARBA00022692"/>
    </source>
</evidence>
<evidence type="ECO:0000256" key="2">
    <source>
        <dbReference type="ARBA" id="ARBA00005248"/>
    </source>
</evidence>
<feature type="transmembrane region" description="Helical" evidence="12">
    <location>
        <begin position="202"/>
        <end position="223"/>
    </location>
</feature>
<feature type="transmembrane region" description="Helical" evidence="12">
    <location>
        <begin position="74"/>
        <end position="95"/>
    </location>
</feature>
<dbReference type="Pfam" id="PF00999">
    <property type="entry name" value="Na_H_Exchanger"/>
    <property type="match status" value="1"/>
</dbReference>
<feature type="transmembrane region" description="Helical" evidence="12">
    <location>
        <begin position="294"/>
        <end position="316"/>
    </location>
</feature>
<evidence type="ECO:0000313" key="15">
    <source>
        <dbReference type="Proteomes" id="UP000242146"/>
    </source>
</evidence>
<evidence type="ECO:0000256" key="3">
    <source>
        <dbReference type="ARBA" id="ARBA00022448"/>
    </source>
</evidence>
<dbReference type="Proteomes" id="UP000242146">
    <property type="component" value="Unassembled WGS sequence"/>
</dbReference>
<evidence type="ECO:0000256" key="12">
    <source>
        <dbReference type="SAM" id="Phobius"/>
    </source>
</evidence>
<evidence type="ECO:0000256" key="11">
    <source>
        <dbReference type="SAM" id="MobiDB-lite"/>
    </source>
</evidence>
<dbReference type="OrthoDB" id="2190219at2759"/>
<dbReference type="STRING" id="101127.A0A1X2GCS7"/>
<keyword evidence="3" id="KW-0813">Transport</keyword>